<feature type="domain" description="Helicase ATP-binding" evidence="6">
    <location>
        <begin position="108"/>
        <end position="271"/>
    </location>
</feature>
<keyword evidence="3 8" id="KW-0347">Helicase</keyword>
<feature type="domain" description="Helicase C-terminal" evidence="7">
    <location>
        <begin position="327"/>
        <end position="507"/>
    </location>
</feature>
<reference evidence="8 9" key="1">
    <citation type="submission" date="2018-11" db="EMBL/GenBank/DDBJ databases">
        <title>Sequencing the genomes of 1000 actinobacteria strains.</title>
        <authorList>
            <person name="Klenk H.-P."/>
        </authorList>
    </citation>
    <scope>NUCLEOTIDE SEQUENCE [LARGE SCALE GENOMIC DNA]</scope>
    <source>
        <strain evidence="8 9">DSM 14418</strain>
    </source>
</reference>
<evidence type="ECO:0000313" key="8">
    <source>
        <dbReference type="EMBL" id="RPF26837.1"/>
    </source>
</evidence>
<accession>A0A3N4Z2M4</accession>
<feature type="region of interest" description="Disordered" evidence="5">
    <location>
        <begin position="1137"/>
        <end position="1165"/>
    </location>
</feature>
<keyword evidence="1" id="KW-0547">Nucleotide-binding</keyword>
<evidence type="ECO:0000256" key="1">
    <source>
        <dbReference type="ARBA" id="ARBA00022741"/>
    </source>
</evidence>
<dbReference type="Proteomes" id="UP000280726">
    <property type="component" value="Unassembled WGS sequence"/>
</dbReference>
<dbReference type="Pfam" id="PF11898">
    <property type="entry name" value="DUF3418"/>
    <property type="match status" value="1"/>
</dbReference>
<dbReference type="Pfam" id="PF04408">
    <property type="entry name" value="WHD_HA2"/>
    <property type="match status" value="1"/>
</dbReference>
<dbReference type="SMART" id="SM00487">
    <property type="entry name" value="DEXDc"/>
    <property type="match status" value="1"/>
</dbReference>
<dbReference type="InterPro" id="IPR011709">
    <property type="entry name" value="DEAD-box_helicase_OB_fold"/>
</dbReference>
<name>A0A3N4Z2M4_9MICO</name>
<dbReference type="GO" id="GO:0016787">
    <property type="term" value="F:hydrolase activity"/>
    <property type="evidence" value="ECO:0007669"/>
    <property type="project" value="UniProtKB-KW"/>
</dbReference>
<evidence type="ECO:0000259" key="6">
    <source>
        <dbReference type="PROSITE" id="PS51192"/>
    </source>
</evidence>
<dbReference type="PROSITE" id="PS51192">
    <property type="entry name" value="HELICASE_ATP_BIND_1"/>
    <property type="match status" value="1"/>
</dbReference>
<dbReference type="CDD" id="cd18791">
    <property type="entry name" value="SF2_C_RHA"/>
    <property type="match status" value="1"/>
</dbReference>
<evidence type="ECO:0000313" key="9">
    <source>
        <dbReference type="Proteomes" id="UP000280726"/>
    </source>
</evidence>
<keyword evidence="2" id="KW-0378">Hydrolase</keyword>
<evidence type="ECO:0000259" key="7">
    <source>
        <dbReference type="PROSITE" id="PS51194"/>
    </source>
</evidence>
<dbReference type="InterPro" id="IPR007502">
    <property type="entry name" value="Helicase-assoc_dom"/>
</dbReference>
<dbReference type="FunFam" id="1.20.120.1080:FF:000005">
    <property type="entry name" value="ATP-dependent helicase HrpA"/>
    <property type="match status" value="1"/>
</dbReference>
<feature type="compositionally biased region" description="Basic and acidic residues" evidence="5">
    <location>
        <begin position="34"/>
        <end position="73"/>
    </location>
</feature>
<feature type="region of interest" description="Disordered" evidence="5">
    <location>
        <begin position="1"/>
        <end position="77"/>
    </location>
</feature>
<dbReference type="GO" id="GO:0003723">
    <property type="term" value="F:RNA binding"/>
    <property type="evidence" value="ECO:0007669"/>
    <property type="project" value="TreeGrafter"/>
</dbReference>
<keyword evidence="9" id="KW-1185">Reference proteome</keyword>
<dbReference type="Pfam" id="PF00271">
    <property type="entry name" value="Helicase_C"/>
    <property type="match status" value="1"/>
</dbReference>
<gene>
    <name evidence="8" type="ORF">EDD32_1295</name>
</gene>
<dbReference type="NCBIfam" id="TIGR01967">
    <property type="entry name" value="DEAH_box_HrpA"/>
    <property type="match status" value="1"/>
</dbReference>
<dbReference type="InterPro" id="IPR024590">
    <property type="entry name" value="HrpA_C"/>
</dbReference>
<dbReference type="InterPro" id="IPR048333">
    <property type="entry name" value="HA2_WH"/>
</dbReference>
<protein>
    <submittedName>
        <fullName evidence="8">ATP-dependent helicase HrpA</fullName>
    </submittedName>
</protein>
<dbReference type="Pfam" id="PF21010">
    <property type="entry name" value="HA2_C"/>
    <property type="match status" value="1"/>
</dbReference>
<dbReference type="Gene3D" id="1.20.120.1080">
    <property type="match status" value="1"/>
</dbReference>
<evidence type="ECO:0000256" key="2">
    <source>
        <dbReference type="ARBA" id="ARBA00022801"/>
    </source>
</evidence>
<comment type="caution">
    <text evidence="8">The sequence shown here is derived from an EMBL/GenBank/DDBJ whole genome shotgun (WGS) entry which is preliminary data.</text>
</comment>
<dbReference type="PANTHER" id="PTHR18934">
    <property type="entry name" value="ATP-DEPENDENT RNA HELICASE"/>
    <property type="match status" value="1"/>
</dbReference>
<keyword evidence="4" id="KW-0067">ATP-binding</keyword>
<dbReference type="PANTHER" id="PTHR18934:SF99">
    <property type="entry name" value="ATP-DEPENDENT RNA HELICASE DHX37-RELATED"/>
    <property type="match status" value="1"/>
</dbReference>
<dbReference type="SMART" id="SM00490">
    <property type="entry name" value="HELICc"/>
    <property type="match status" value="1"/>
</dbReference>
<feature type="region of interest" description="Disordered" evidence="5">
    <location>
        <begin position="301"/>
        <end position="323"/>
    </location>
</feature>
<feature type="compositionally biased region" description="Gly residues" evidence="5">
    <location>
        <begin position="13"/>
        <end position="23"/>
    </location>
</feature>
<feature type="compositionally biased region" description="Basic residues" evidence="5">
    <location>
        <begin position="24"/>
        <end position="33"/>
    </location>
</feature>
<organism evidence="8 9">
    <name type="scientific">Georgenia muralis</name>
    <dbReference type="NCBI Taxonomy" id="154117"/>
    <lineage>
        <taxon>Bacteria</taxon>
        <taxon>Bacillati</taxon>
        <taxon>Actinomycetota</taxon>
        <taxon>Actinomycetes</taxon>
        <taxon>Micrococcales</taxon>
        <taxon>Bogoriellaceae</taxon>
        <taxon>Georgenia</taxon>
    </lineage>
</organism>
<dbReference type="PROSITE" id="PS51194">
    <property type="entry name" value="HELICASE_CTER"/>
    <property type="match status" value="1"/>
</dbReference>
<dbReference type="InterPro" id="IPR003593">
    <property type="entry name" value="AAA+_ATPase"/>
</dbReference>
<dbReference type="InterPro" id="IPR001650">
    <property type="entry name" value="Helicase_C-like"/>
</dbReference>
<dbReference type="GO" id="GO:0005524">
    <property type="term" value="F:ATP binding"/>
    <property type="evidence" value="ECO:0007669"/>
    <property type="project" value="UniProtKB-KW"/>
</dbReference>
<dbReference type="EMBL" id="RKRA01000001">
    <property type="protein sequence ID" value="RPF26837.1"/>
    <property type="molecule type" value="Genomic_DNA"/>
</dbReference>
<evidence type="ECO:0000256" key="3">
    <source>
        <dbReference type="ARBA" id="ARBA00022806"/>
    </source>
</evidence>
<dbReference type="Gene3D" id="3.40.50.300">
    <property type="entry name" value="P-loop containing nucleotide triphosphate hydrolases"/>
    <property type="match status" value="2"/>
</dbReference>
<dbReference type="GO" id="GO:0003724">
    <property type="term" value="F:RNA helicase activity"/>
    <property type="evidence" value="ECO:0007669"/>
    <property type="project" value="InterPro"/>
</dbReference>
<dbReference type="InterPro" id="IPR010222">
    <property type="entry name" value="RNA_helicase_HrpA"/>
</dbReference>
<dbReference type="InterPro" id="IPR014001">
    <property type="entry name" value="Helicase_ATP-bd"/>
</dbReference>
<evidence type="ECO:0000256" key="5">
    <source>
        <dbReference type="SAM" id="MobiDB-lite"/>
    </source>
</evidence>
<feature type="compositionally biased region" description="Low complexity" evidence="5">
    <location>
        <begin position="1"/>
        <end position="12"/>
    </location>
</feature>
<feature type="compositionally biased region" description="Low complexity" evidence="5">
    <location>
        <begin position="1137"/>
        <end position="1159"/>
    </location>
</feature>
<proteinExistence type="predicted"/>
<sequence>MTVSEETTAAGAAGTGADGAGTGRGRRRGRPRRGPGERQTGERSSGERQSGERTSGEHQTTGRRDPAARERGGFRPYTPAQLAARRSALPRITYPEQLPVSARREEIAAAIRDHQVVVVSGETGSGKTTQIPKICLELGRGVTGTIGHTQPRRIAARTVAERIAEELGVELGGAVGYQVRFTDQVSPTTLVKLMTDGILLAEIQRDPMLWRYDTIIVDEAHERSLNIDFILGYLANLLPRRPDLKVIITSATIDSARFAAHFGVREGGRPDGELLSAAPVVEVSGRTFPVELRYRPLVEDDAADDDAEEAGGRARPPAEEPLDQVTGIVRAADELMAEGPGDILVFLSGEREIRDTHVALAEHLGDRYVAPGARSTVPGAVEVVPLYARLSSAEQHRVFEAHSTRRIVLATNVAETSLTVPGIRYVIDPGTARISRYSTRTKVQRLPIEPVSQASANQRSGRCGRVADGIAIRLYSESDYAARPEFTEPEILRTSLAAVILQMAALGLGDVARFPFVDPPDTRAVRDGVQLLHEIGALDPEASDPRRRLTPVGRQLAQLPIDPRLGRMLLEGQRNGCAAEVMVVVAALSVQDVRERPAEHQQAADEKHRRFADPTSDFLAYLNLWRYLRTQQRDLSGSAFRRLCRAEHLNYLRVREWQDVVAQLRQLAKPLGLTLKPIALPHEDDIAATAGSTPDGRPDTARAAVAVGRSADAVAADALHQSLLVGLLSNLGSWDERRREYAGARGTRFTIWPGSGLSRKTPAWVMAAELVETSRLFARTVARIQPEWVEPVAAHLVRRVYSEPYWSAKQGAAMVKEKVMLYGMTLVADRPVLLGRLGDLVLGDLTARELAREMFLRHALVGGEWRTHHQFYERNRELLAEASEFEARARRRGLVLDEDGLLAFYDERVPDDVVSARHFDSWWKRARREDPDLLTFTLDLLVPGAGEITGDDFPDTWGQGDLTLPLTYQFEPGTHADGVTVHVPVEVLARLRPDGFDWMVPGLALDLATATIRALPKKVRVQLVPAPDVARDVVAHLPPWAEVAPAPPGAPSYREAFADAVRRLRGVEVPDDAWDDEKLPDHLRVTFRVLSARGAVLSEGKNLVALQRELAPQTQQAVSAAVRGAVALAMEEARAGAGVPAGAPGPAVAAGSVGTTGRADAGRPGGTALTPMLPEQHDLTAFPDVPGGVIPAVVESTGAQGLTVRGYPALVEVRGKGGAVTVSLRVLADAGEQARAHRVGLRRLVLTETTLSTQRVTTRWTGREALTLAASPYRTTEELVADVQLAAVGALVDEWTAAHGGRPVREAERHDALVAHVRAELEERVHRLVGLVVAILDARRELDVAIKGATSMFLLNTLTEVRDQVARLVGPGFVSATPPERLVHLSRYLRAAQRRIERAQVNVHQDANLAWTVGELEDAHAAAVEAGARMAPDPARDAALDEVRWMIEELRVSFFAQQLGTPVKVSEKRIRKALAEV</sequence>
<dbReference type="SUPFAM" id="SSF52540">
    <property type="entry name" value="P-loop containing nucleoside triphosphate hydrolases"/>
    <property type="match status" value="1"/>
</dbReference>
<evidence type="ECO:0000256" key="4">
    <source>
        <dbReference type="ARBA" id="ARBA00022840"/>
    </source>
</evidence>
<dbReference type="SMART" id="SM00382">
    <property type="entry name" value="AAA"/>
    <property type="match status" value="1"/>
</dbReference>
<dbReference type="SMART" id="SM00847">
    <property type="entry name" value="HA2"/>
    <property type="match status" value="1"/>
</dbReference>
<dbReference type="InterPro" id="IPR027417">
    <property type="entry name" value="P-loop_NTPase"/>
</dbReference>
<dbReference type="Pfam" id="PF07717">
    <property type="entry name" value="OB_NTP_bind"/>
    <property type="match status" value="1"/>
</dbReference>